<feature type="transmembrane region" description="Helical" evidence="1">
    <location>
        <begin position="52"/>
        <end position="75"/>
    </location>
</feature>
<dbReference type="Pfam" id="PF02517">
    <property type="entry name" value="Rce1-like"/>
    <property type="match status" value="1"/>
</dbReference>
<dbReference type="InterPro" id="IPR003675">
    <property type="entry name" value="Rce1/LyrA-like_dom"/>
</dbReference>
<dbReference type="Proteomes" id="UP001292216">
    <property type="component" value="Unassembled WGS sequence"/>
</dbReference>
<proteinExistence type="predicted"/>
<keyword evidence="3" id="KW-0378">Hydrolase</keyword>
<evidence type="ECO:0000259" key="2">
    <source>
        <dbReference type="Pfam" id="PF02517"/>
    </source>
</evidence>
<keyword evidence="1" id="KW-0472">Membrane</keyword>
<evidence type="ECO:0000313" key="4">
    <source>
        <dbReference type="Proteomes" id="UP001292216"/>
    </source>
</evidence>
<dbReference type="EMBL" id="JAYERP010000001">
    <property type="protein sequence ID" value="MEA3572036.1"/>
    <property type="molecule type" value="Genomic_DNA"/>
</dbReference>
<evidence type="ECO:0000313" key="3">
    <source>
        <dbReference type="EMBL" id="MEA3572036.1"/>
    </source>
</evidence>
<accession>A0ABU5PPZ5</accession>
<organism evidence="3 4">
    <name type="scientific">Paenibacillus phoenicis</name>
    <dbReference type="NCBI Taxonomy" id="554117"/>
    <lineage>
        <taxon>Bacteria</taxon>
        <taxon>Bacillati</taxon>
        <taxon>Bacillota</taxon>
        <taxon>Bacilli</taxon>
        <taxon>Bacillales</taxon>
        <taxon>Paenibacillaceae</taxon>
        <taxon>Paenibacillus</taxon>
    </lineage>
</organism>
<feature type="transmembrane region" description="Helical" evidence="1">
    <location>
        <begin position="232"/>
        <end position="250"/>
    </location>
</feature>
<keyword evidence="1" id="KW-0812">Transmembrane</keyword>
<sequence length="251" mass="27031">MTKIKKMVSAKKVMAVMVLGLISGALLGAQQAMTLTPELESQVAAQLGSKQVIILIAMLQTAALASLATIAGVWASPKVHLNKPFVWSRKSIVAAVSIGLLSASFIAIAEKLVFAESLGLAERFEFSWLYFLGSVLYGGIIEELLLRFGLMSIIIWLASKLTKTTDRNGIYIAGMVMAALIFAAGHLPATAQMLGLSTVTVIRTLLLNFLPGIGFGYLYWKHGLAYAMLGHIATHVINQLVLLPILFNVMN</sequence>
<protein>
    <submittedName>
        <fullName evidence="3">CPBP family intramembrane glutamic endopeptidase</fullName>
        <ecNumber evidence="3">3.4.-.-</ecNumber>
    </submittedName>
</protein>
<dbReference type="EC" id="3.4.-.-" evidence="3"/>
<dbReference type="GO" id="GO:0016787">
    <property type="term" value="F:hydrolase activity"/>
    <property type="evidence" value="ECO:0007669"/>
    <property type="project" value="UniProtKB-KW"/>
</dbReference>
<feature type="transmembrane region" description="Helical" evidence="1">
    <location>
        <begin position="128"/>
        <end position="158"/>
    </location>
</feature>
<keyword evidence="4" id="KW-1185">Reference proteome</keyword>
<gene>
    <name evidence="3" type="ORF">U9M73_19105</name>
</gene>
<feature type="transmembrane region" description="Helical" evidence="1">
    <location>
        <begin position="170"/>
        <end position="189"/>
    </location>
</feature>
<comment type="caution">
    <text evidence="3">The sequence shown here is derived from an EMBL/GenBank/DDBJ whole genome shotgun (WGS) entry which is preliminary data.</text>
</comment>
<reference evidence="3 4" key="1">
    <citation type="submission" date="2023-12" db="EMBL/GenBank/DDBJ databases">
        <title>Whole genome sequencing of Paenibacillus phoenicis isolated from the Phoenix Mars Lander spacecraft assembly facility.</title>
        <authorList>
            <person name="Garcia A."/>
            <person name="Venkateswaran K."/>
        </authorList>
    </citation>
    <scope>NUCLEOTIDE SEQUENCE [LARGE SCALE GENOMIC DNA]</scope>
    <source>
        <strain evidence="3 4">3PO2SA</strain>
    </source>
</reference>
<dbReference type="RefSeq" id="WP_323078577.1">
    <property type="nucleotide sequence ID" value="NZ_CBCSKM010000002.1"/>
</dbReference>
<feature type="transmembrane region" description="Helical" evidence="1">
    <location>
        <begin position="201"/>
        <end position="220"/>
    </location>
</feature>
<name>A0ABU5PPZ5_9BACL</name>
<feature type="transmembrane region" description="Helical" evidence="1">
    <location>
        <begin position="87"/>
        <end position="108"/>
    </location>
</feature>
<evidence type="ECO:0000256" key="1">
    <source>
        <dbReference type="SAM" id="Phobius"/>
    </source>
</evidence>
<feature type="domain" description="CAAX prenyl protease 2/Lysostaphin resistance protein A-like" evidence="2">
    <location>
        <begin position="127"/>
        <end position="235"/>
    </location>
</feature>
<keyword evidence="1" id="KW-1133">Transmembrane helix</keyword>